<protein>
    <submittedName>
        <fullName evidence="2">Minor tail protein</fullName>
    </submittedName>
</protein>
<dbReference type="InterPro" id="IPR010090">
    <property type="entry name" value="Phage_tape_meas"/>
</dbReference>
<keyword evidence="1" id="KW-1188">Viral release from host cell</keyword>
<evidence type="ECO:0000256" key="1">
    <source>
        <dbReference type="ARBA" id="ARBA00022465"/>
    </source>
</evidence>
<dbReference type="EMBL" id="BK016088">
    <property type="protein sequence ID" value="DAF93859.1"/>
    <property type="molecule type" value="Genomic_DNA"/>
</dbReference>
<reference evidence="2" key="1">
    <citation type="journal article" date="2021" name="Proc. Natl. Acad. Sci. U.S.A.">
        <title>A Catalog of Tens of Thousands of Viruses from Human Metagenomes Reveals Hidden Associations with Chronic Diseases.</title>
        <authorList>
            <person name="Tisza M.J."/>
            <person name="Buck C.B."/>
        </authorList>
    </citation>
    <scope>NUCLEOTIDE SEQUENCE</scope>
    <source>
        <strain evidence="2">CtZd434</strain>
    </source>
</reference>
<accession>A0A8S5UHF1</accession>
<name>A0A8S5UHF1_9CAUD</name>
<dbReference type="NCBIfam" id="TIGR01760">
    <property type="entry name" value="tape_meas_TP901"/>
    <property type="match status" value="1"/>
</dbReference>
<sequence length="215" mass="23398">MRIRGAKTELEEAGLDTEGMAESTAKLREEIMSLSGVDIMLDKNTFKGTYDILDELANKWKDLTDIQQASITELIAGKRQGNIVSALMTNFDIARDTLNTAENNSKGSAEKELENWNKGIEASISHLKAQFQEFSTTTLDSGFVKGFVDAGTSALEVLTQIIDKVGILSSVMGGIALTKGITSFVKNFGSSTYIGVSQKYSPIFLNWPIIVKKSA</sequence>
<proteinExistence type="predicted"/>
<dbReference type="GO" id="GO:0098003">
    <property type="term" value="P:viral tail assembly"/>
    <property type="evidence" value="ECO:0007669"/>
    <property type="project" value="UniProtKB-KW"/>
</dbReference>
<evidence type="ECO:0000313" key="2">
    <source>
        <dbReference type="EMBL" id="DAF93859.1"/>
    </source>
</evidence>
<organism evidence="2">
    <name type="scientific">Siphoviridae sp. ctZd434</name>
    <dbReference type="NCBI Taxonomy" id="2825559"/>
    <lineage>
        <taxon>Viruses</taxon>
        <taxon>Duplodnaviria</taxon>
        <taxon>Heunggongvirae</taxon>
        <taxon>Uroviricota</taxon>
        <taxon>Caudoviricetes</taxon>
    </lineage>
</organism>
<keyword evidence="1" id="KW-1245">Viral tail assembly</keyword>